<accession>A0A2W7NXA4</accession>
<evidence type="ECO:0008006" key="4">
    <source>
        <dbReference type="Google" id="ProtNLM"/>
    </source>
</evidence>
<protein>
    <recommendedName>
        <fullName evidence="4">DUF5666 domain-containing protein</fullName>
    </recommendedName>
</protein>
<feature type="signal peptide" evidence="1">
    <location>
        <begin position="1"/>
        <end position="21"/>
    </location>
</feature>
<reference evidence="2" key="1">
    <citation type="submission" date="2018-06" db="EMBL/GenBank/DDBJ databases">
        <title>Genomic Encyclopedia of Type Strains, Phase IV (KMG-V): Genome sequencing to study the core and pangenomes of soil and plant-associated prokaryotes.</title>
        <authorList>
            <person name="Whitman W."/>
        </authorList>
    </citation>
    <scope>NUCLEOTIDE SEQUENCE [LARGE SCALE GENOMIC DNA]</scope>
    <source>
        <strain evidence="2">MLR2-44</strain>
    </source>
</reference>
<dbReference type="EMBL" id="QKZN01000006">
    <property type="protein sequence ID" value="PZX26989.1"/>
    <property type="molecule type" value="Genomic_DNA"/>
</dbReference>
<evidence type="ECO:0000256" key="1">
    <source>
        <dbReference type="SAM" id="SignalP"/>
    </source>
</evidence>
<organism evidence="2 3">
    <name type="scientific">Cupriavidus phytorum</name>
    <dbReference type="NCBI Taxonomy" id="3024399"/>
    <lineage>
        <taxon>Bacteria</taxon>
        <taxon>Pseudomonadati</taxon>
        <taxon>Pseudomonadota</taxon>
        <taxon>Betaproteobacteria</taxon>
        <taxon>Burkholderiales</taxon>
        <taxon>Burkholderiaceae</taxon>
        <taxon>Cupriavidus</taxon>
    </lineage>
</organism>
<proteinExistence type="predicted"/>
<dbReference type="Proteomes" id="UP000249638">
    <property type="component" value="Unassembled WGS sequence"/>
</dbReference>
<keyword evidence="1" id="KW-0732">Signal</keyword>
<comment type="caution">
    <text evidence="2">The sequence shown here is derived from an EMBL/GenBank/DDBJ whole genome shotgun (WGS) entry which is preliminary data.</text>
</comment>
<gene>
    <name evidence="2" type="ORF">C7416_106279</name>
</gene>
<evidence type="ECO:0000313" key="3">
    <source>
        <dbReference type="Proteomes" id="UP000249638"/>
    </source>
</evidence>
<keyword evidence="3" id="KW-1185">Reference proteome</keyword>
<feature type="chain" id="PRO_5016024545" description="DUF5666 domain-containing protein" evidence="1">
    <location>
        <begin position="22"/>
        <end position="195"/>
    </location>
</feature>
<sequence>MKCKTLLTAAAMLVATTATWAQPETRVDVTQSPEGATATGTAKLTATITKIDAPTRTVRLKSGDGKTRDLVVGPEARNFEQLKVGDTVTVEYREALTMSLKKSSGPLAMHEREISERAAPGAKPGGTVGREVTVTAEVVAFDTSARSVTLKGPKGRTVVLLVGDPTRLNGIQKGDRVEAVYTEAVAVSVQPAAAR</sequence>
<dbReference type="AlphaFoldDB" id="A0A2W7NXA4"/>
<name>A0A2W7NXA4_9BURK</name>
<evidence type="ECO:0000313" key="2">
    <source>
        <dbReference type="EMBL" id="PZX26989.1"/>
    </source>
</evidence>